<dbReference type="Pfam" id="PF12850">
    <property type="entry name" value="Metallophos_2"/>
    <property type="match status" value="1"/>
</dbReference>
<evidence type="ECO:0000256" key="2">
    <source>
        <dbReference type="SAM" id="MobiDB-lite"/>
    </source>
</evidence>
<evidence type="ECO:0000259" key="3">
    <source>
        <dbReference type="Pfam" id="PF12850"/>
    </source>
</evidence>
<proteinExistence type="inferred from homology"/>
<protein>
    <submittedName>
        <fullName evidence="4">Metallophosphatase family protein</fullName>
    </submittedName>
</protein>
<dbReference type="InterPro" id="IPR029052">
    <property type="entry name" value="Metallo-depent_PP-like"/>
</dbReference>
<reference evidence="4" key="1">
    <citation type="journal article" date="2021" name="PeerJ">
        <title>Extensive microbial diversity within the chicken gut microbiome revealed by metagenomics and culture.</title>
        <authorList>
            <person name="Gilroy R."/>
            <person name="Ravi A."/>
            <person name="Getino M."/>
            <person name="Pursley I."/>
            <person name="Horton D.L."/>
            <person name="Alikhan N.F."/>
            <person name="Baker D."/>
            <person name="Gharbi K."/>
            <person name="Hall N."/>
            <person name="Watson M."/>
            <person name="Adriaenssens E.M."/>
            <person name="Foster-Nyarko E."/>
            <person name="Jarju S."/>
            <person name="Secka A."/>
            <person name="Antonio M."/>
            <person name="Oren A."/>
            <person name="Chaudhuri R.R."/>
            <person name="La Ragione R."/>
            <person name="Hildebrand F."/>
            <person name="Pallen M.J."/>
        </authorList>
    </citation>
    <scope>NUCLEOTIDE SEQUENCE</scope>
    <source>
        <strain evidence="4">CHK195-6426</strain>
    </source>
</reference>
<organism evidence="4 5">
    <name type="scientific">Candidatus Acetatifactor stercoripullorum</name>
    <dbReference type="NCBI Taxonomy" id="2838414"/>
    <lineage>
        <taxon>Bacteria</taxon>
        <taxon>Bacillati</taxon>
        <taxon>Bacillota</taxon>
        <taxon>Clostridia</taxon>
        <taxon>Lachnospirales</taxon>
        <taxon>Lachnospiraceae</taxon>
        <taxon>Acetatifactor</taxon>
    </lineage>
</organism>
<accession>A0A9D1R671</accession>
<dbReference type="GO" id="GO:0005737">
    <property type="term" value="C:cytoplasm"/>
    <property type="evidence" value="ECO:0007669"/>
    <property type="project" value="TreeGrafter"/>
</dbReference>
<dbReference type="SUPFAM" id="SSF56300">
    <property type="entry name" value="Metallo-dependent phosphatases"/>
    <property type="match status" value="1"/>
</dbReference>
<dbReference type="PANTHER" id="PTHR42850">
    <property type="entry name" value="METALLOPHOSPHOESTERASE"/>
    <property type="match status" value="1"/>
</dbReference>
<dbReference type="GO" id="GO:0016791">
    <property type="term" value="F:phosphatase activity"/>
    <property type="evidence" value="ECO:0007669"/>
    <property type="project" value="TreeGrafter"/>
</dbReference>
<evidence type="ECO:0000313" key="4">
    <source>
        <dbReference type="EMBL" id="HIW81605.1"/>
    </source>
</evidence>
<dbReference type="Gene3D" id="3.60.21.10">
    <property type="match status" value="1"/>
</dbReference>
<dbReference type="InterPro" id="IPR024654">
    <property type="entry name" value="Calcineurin-like_PHP_lpxH"/>
</dbReference>
<evidence type="ECO:0000313" key="5">
    <source>
        <dbReference type="Proteomes" id="UP000824265"/>
    </source>
</evidence>
<dbReference type="PANTHER" id="PTHR42850:SF2">
    <property type="entry name" value="BLL5683 PROTEIN"/>
    <property type="match status" value="1"/>
</dbReference>
<dbReference type="Proteomes" id="UP000824265">
    <property type="component" value="Unassembled WGS sequence"/>
</dbReference>
<dbReference type="EMBL" id="DXGH01000049">
    <property type="protein sequence ID" value="HIW81605.1"/>
    <property type="molecule type" value="Genomic_DNA"/>
</dbReference>
<evidence type="ECO:0000256" key="1">
    <source>
        <dbReference type="ARBA" id="ARBA00008950"/>
    </source>
</evidence>
<comment type="caution">
    <text evidence="4">The sequence shown here is derived from an EMBL/GenBank/DDBJ whole genome shotgun (WGS) entry which is preliminary data.</text>
</comment>
<feature type="domain" description="Calcineurin-like phosphoesterase" evidence="3">
    <location>
        <begin position="3"/>
        <end position="195"/>
    </location>
</feature>
<dbReference type="InterPro" id="IPR050126">
    <property type="entry name" value="Ap4A_hydrolase"/>
</dbReference>
<comment type="similarity">
    <text evidence="1">Belongs to the metallophosphoesterase superfamily. YfcE family.</text>
</comment>
<feature type="region of interest" description="Disordered" evidence="2">
    <location>
        <begin position="199"/>
        <end position="218"/>
    </location>
</feature>
<reference evidence="4" key="2">
    <citation type="submission" date="2021-04" db="EMBL/GenBank/DDBJ databases">
        <authorList>
            <person name="Gilroy R."/>
        </authorList>
    </citation>
    <scope>NUCLEOTIDE SEQUENCE</scope>
    <source>
        <strain evidence="4">CHK195-6426</strain>
    </source>
</reference>
<name>A0A9D1R671_9FIRM</name>
<sequence>MTRLAVISDIHGNYMALEAFLEYLRKHPVDGILCLGDYVTDSPYPERTMRLIYEMRESCPCVMIRGNREEYLLENEKKSQGWKPSSANGALYYTALHLSREDMAFLEELPREEIFSKEGCPDTYLCHGTPGQIRGNVTFGRGTRERALGAIEQRYLFGGHSHHQEIFTRGEKTYLNPGSLGLAIDGVGGRAQFALVTGQASQGSGSQGGGAKGSTSKDGTWRMELLSIPYDVEGFLRDFQTSGLEEDGRILCRAIKKTLVTGINYFYESILEVQKESPLPLAQIPESVWETVARRLEL</sequence>
<dbReference type="AlphaFoldDB" id="A0A9D1R671"/>
<gene>
    <name evidence="4" type="ORF">H9742_08830</name>
</gene>